<feature type="compositionally biased region" description="Basic and acidic residues" evidence="1">
    <location>
        <begin position="765"/>
        <end position="775"/>
    </location>
</feature>
<evidence type="ECO:0000256" key="1">
    <source>
        <dbReference type="SAM" id="MobiDB-lite"/>
    </source>
</evidence>
<evidence type="ECO:0000313" key="3">
    <source>
        <dbReference type="EMBL" id="MBC3211423.1"/>
    </source>
</evidence>
<protein>
    <recommendedName>
        <fullName evidence="2">Phage tail protein C-terminal domain-containing protein</fullName>
    </recommendedName>
</protein>
<evidence type="ECO:0000313" key="4">
    <source>
        <dbReference type="Proteomes" id="UP000659084"/>
    </source>
</evidence>
<gene>
    <name evidence="3" type="ORF">H8J20_04650</name>
</gene>
<dbReference type="Pfam" id="PF25670">
    <property type="entry name" value="Phage_tail_C_2"/>
    <property type="match status" value="1"/>
</dbReference>
<feature type="region of interest" description="Disordered" evidence="1">
    <location>
        <begin position="755"/>
        <end position="775"/>
    </location>
</feature>
<name>A0AAW3WKL4_SERFO</name>
<comment type="caution">
    <text evidence="3">The sequence shown here is derived from an EMBL/GenBank/DDBJ whole genome shotgun (WGS) entry which is preliminary data.</text>
</comment>
<proteinExistence type="predicted"/>
<dbReference type="InterPro" id="IPR058008">
    <property type="entry name" value="Gp26_C"/>
</dbReference>
<feature type="domain" description="Phage tail protein C-terminal" evidence="2">
    <location>
        <begin position="635"/>
        <end position="754"/>
    </location>
</feature>
<evidence type="ECO:0000259" key="2">
    <source>
        <dbReference type="Pfam" id="PF25670"/>
    </source>
</evidence>
<dbReference type="EMBL" id="JACNYO010000003">
    <property type="protein sequence ID" value="MBC3211423.1"/>
    <property type="molecule type" value="Genomic_DNA"/>
</dbReference>
<dbReference type="Proteomes" id="UP000659084">
    <property type="component" value="Unassembled WGS sequence"/>
</dbReference>
<organism evidence="3 4">
    <name type="scientific">Serratia fonticola</name>
    <dbReference type="NCBI Taxonomy" id="47917"/>
    <lineage>
        <taxon>Bacteria</taxon>
        <taxon>Pseudomonadati</taxon>
        <taxon>Pseudomonadota</taxon>
        <taxon>Gammaproteobacteria</taxon>
        <taxon>Enterobacterales</taxon>
        <taxon>Yersiniaceae</taxon>
        <taxon>Serratia</taxon>
    </lineage>
</organism>
<reference evidence="3" key="1">
    <citation type="submission" date="2020-08" db="EMBL/GenBank/DDBJ databases">
        <title>Food and environmental bacterial isolates.</title>
        <authorList>
            <person name="Richter L."/>
            <person name="Du Plessis E.M."/>
            <person name="Duvenage S."/>
            <person name="Allam M."/>
            <person name="Korsten L."/>
        </authorList>
    </citation>
    <scope>NUCLEOTIDE SEQUENCE</scope>
    <source>
        <strain evidence="3">UPMP2127</strain>
    </source>
</reference>
<sequence>MWYKTGTINLTANNATVTGTGTAWADAKFGVMPGMILLAPDNKLYEVKQVNSNTSLTLNSNYAGSTANGQSYAIITTYEGDISQFSARFAAMLTFFQGSRNDTVSWFTGSGDMVFTKDDGTKLTVPTLAKIQSDSVSRTLTEDQKVASTILLSKPTRLSSIATTGFTPSTQGAWVSWGRVGAGDTEGYNGATDFINNRGNGVGGWNFWNSNGTTTNLSAKISPNGYITAVGGFISTGDQVMQAGATTPNLLIRLKDISGVEKGAIYAQTDTGAMNIRWNGTTNTASFRPDGFVSLSNGLVLGNAFTTIDKVPDLGALPFVFRGGDRADLVHPNNANIATSNGFSVVSTATTGLVSNVTYGTPVFSVNARTGTAQVLNDFTIAGKTALKVGDYGIGKDFLPLVPDVTLASDYRVNGAWYVTNTYTRDSFGNVPNHMFNISGHVNKSYCAQLSIQRDNDKIAFRGIKNNVVGAWNELVVNNTEAQIVPPLLSSGTNGNRYCKIAEQSITTVSARGMHFMITGGRSYAAANPGLDIMHIYFSARNSTTSALASTGLQVLRTGLTSGGNISAGAVYNPTTAMWELWISGTGYNSPSISLIGNVVSGTQGLIPIETSTWTATMPTGFVAVTEKRVWTDFNSTVDANGFLKVASPIVRLQGNGFCTLNDESQGVTTERIDLGVYEVKGSLGFALEGWNIEVPQDVNGNRLCFVATEAAEDGTITVRVSKRRFDIDTAAIVAGEPMDIPEGRWIDLRLEMPPVEEVQNEPEPESHEGEMVSE</sequence>
<accession>A0AAW3WKL4</accession>
<dbReference type="AlphaFoldDB" id="A0AAW3WKL4"/>
<dbReference type="RefSeq" id="WP_179252112.1">
    <property type="nucleotide sequence ID" value="NZ_JACBIV010000004.1"/>
</dbReference>